<evidence type="ECO:0000313" key="5">
    <source>
        <dbReference type="EMBL" id="CAG8687562.1"/>
    </source>
</evidence>
<keyword evidence="4" id="KW-0539">Nucleus</keyword>
<gene>
    <name evidence="5" type="ORF">RFULGI_LOCUS9844</name>
</gene>
<feature type="non-terminal residue" evidence="5">
    <location>
        <position position="1"/>
    </location>
</feature>
<sequence length="178" mass="20130">MPDLESLYTLHAYGKLSKVRFAASQQAYDSRITLFATGTWDEKKNNVLTLWKLEEIPISLRNLVPFSYENKIIAKIDHNGDVRDMQFINDSSDTQPKCLQVHQGKLLRHTDFSACDPLSLSFLNSFKVRTFSENKSAAATGMAIRPFNTAPDSEIASVGEDGRLVLFKLTDQSHYRIV</sequence>
<comment type="subcellular location">
    <subcellularLocation>
        <location evidence="1">Nucleus</location>
    </subcellularLocation>
</comment>
<dbReference type="PANTHER" id="PTHR22652">
    <property type="entry name" value="NUCLEOPORIN NUP43"/>
    <property type="match status" value="1"/>
</dbReference>
<evidence type="ECO:0000313" key="6">
    <source>
        <dbReference type="Proteomes" id="UP000789396"/>
    </source>
</evidence>
<feature type="non-terminal residue" evidence="5">
    <location>
        <position position="178"/>
    </location>
</feature>
<dbReference type="Gene3D" id="2.130.10.10">
    <property type="entry name" value="YVTN repeat-like/Quinoprotein amine dehydrogenase"/>
    <property type="match status" value="1"/>
</dbReference>
<protein>
    <submittedName>
        <fullName evidence="5">14501_t:CDS:1</fullName>
    </submittedName>
</protein>
<dbReference type="EMBL" id="CAJVPZ010018401">
    <property type="protein sequence ID" value="CAG8687562.1"/>
    <property type="molecule type" value="Genomic_DNA"/>
</dbReference>
<comment type="caution">
    <text evidence="5">The sequence shown here is derived from an EMBL/GenBank/DDBJ whole genome shotgun (WGS) entry which is preliminary data.</text>
</comment>
<organism evidence="5 6">
    <name type="scientific">Racocetra fulgida</name>
    <dbReference type="NCBI Taxonomy" id="60492"/>
    <lineage>
        <taxon>Eukaryota</taxon>
        <taxon>Fungi</taxon>
        <taxon>Fungi incertae sedis</taxon>
        <taxon>Mucoromycota</taxon>
        <taxon>Glomeromycotina</taxon>
        <taxon>Glomeromycetes</taxon>
        <taxon>Diversisporales</taxon>
        <taxon>Gigasporaceae</taxon>
        <taxon>Racocetra</taxon>
    </lineage>
</organism>
<dbReference type="Proteomes" id="UP000789396">
    <property type="component" value="Unassembled WGS sequence"/>
</dbReference>
<keyword evidence="2" id="KW-0853">WD repeat</keyword>
<proteinExistence type="predicted"/>
<dbReference type="InterPro" id="IPR015943">
    <property type="entry name" value="WD40/YVTN_repeat-like_dom_sf"/>
</dbReference>
<dbReference type="SUPFAM" id="SSF50978">
    <property type="entry name" value="WD40 repeat-like"/>
    <property type="match status" value="1"/>
</dbReference>
<dbReference type="AlphaFoldDB" id="A0A9N9ERY3"/>
<evidence type="ECO:0000256" key="2">
    <source>
        <dbReference type="ARBA" id="ARBA00022574"/>
    </source>
</evidence>
<dbReference type="InterPro" id="IPR036322">
    <property type="entry name" value="WD40_repeat_dom_sf"/>
</dbReference>
<evidence type="ECO:0000256" key="1">
    <source>
        <dbReference type="ARBA" id="ARBA00004123"/>
    </source>
</evidence>
<dbReference type="OrthoDB" id="427795at2759"/>
<keyword evidence="3" id="KW-0677">Repeat</keyword>
<evidence type="ECO:0000256" key="4">
    <source>
        <dbReference type="ARBA" id="ARBA00023242"/>
    </source>
</evidence>
<keyword evidence="6" id="KW-1185">Reference proteome</keyword>
<dbReference type="PANTHER" id="PTHR22652:SF0">
    <property type="entry name" value="NUCLEOPORIN NUP43"/>
    <property type="match status" value="1"/>
</dbReference>
<reference evidence="5" key="1">
    <citation type="submission" date="2021-06" db="EMBL/GenBank/DDBJ databases">
        <authorList>
            <person name="Kallberg Y."/>
            <person name="Tangrot J."/>
            <person name="Rosling A."/>
        </authorList>
    </citation>
    <scope>NUCLEOTIDE SEQUENCE</scope>
    <source>
        <strain evidence="5">IN212</strain>
    </source>
</reference>
<name>A0A9N9ERY3_9GLOM</name>
<dbReference type="GO" id="GO:0031080">
    <property type="term" value="C:nuclear pore outer ring"/>
    <property type="evidence" value="ECO:0007669"/>
    <property type="project" value="TreeGrafter"/>
</dbReference>
<evidence type="ECO:0000256" key="3">
    <source>
        <dbReference type="ARBA" id="ARBA00022737"/>
    </source>
</evidence>
<accession>A0A9N9ERY3</accession>